<dbReference type="Proteomes" id="UP000256941">
    <property type="component" value="Unassembled WGS sequence"/>
</dbReference>
<evidence type="ECO:0000256" key="4">
    <source>
        <dbReference type="SAM" id="SignalP"/>
    </source>
</evidence>
<evidence type="ECO:0000256" key="2">
    <source>
        <dbReference type="ARBA" id="ARBA00022729"/>
    </source>
</evidence>
<dbReference type="EMBL" id="QTUJ01000001">
    <property type="protein sequence ID" value="REF73010.1"/>
    <property type="molecule type" value="Genomic_DNA"/>
</dbReference>
<keyword evidence="2 4" id="KW-0732">Signal</keyword>
<evidence type="ECO:0000313" key="8">
    <source>
        <dbReference type="Proteomes" id="UP000256941"/>
    </source>
</evidence>
<dbReference type="InterPro" id="IPR038404">
    <property type="entry name" value="TRAP_DctP_sf"/>
</dbReference>
<sequence length="346" mass="36690">MKQTISLARTALHAGTAMAFLGMAAGSAAYAQEVTLKLGSVLPAGHYIHQHLVDVFMADVEQKTNGAIKFESYPAAQLGKDVPATMGSGLLDLGVVITGHHAAKFPLSSVGELPEGAGSACQGSAKMWALTQPGGILDQAEFAPKGLRVLNANMLAPYVLFTGSRKVEKLDDVRGLKIWSSGPAAEKAIAEMGGVPIKVSSTELYDSATRGTVDGAVFPYSGLVQYELEPVLKYAVDGVNFGSGVFFITVNQRSWDRLTEEQRAVMSEAALAAQQSFCAYIDENNSELRDQVAARDGYTVTTLEGPAQEEFVERLKQGAVHWAGVMDKAGLPGSEVLRAHQEAAAD</sequence>
<dbReference type="Pfam" id="PF03480">
    <property type="entry name" value="DctP"/>
    <property type="match status" value="1"/>
</dbReference>
<dbReference type="GO" id="GO:0042597">
    <property type="term" value="C:periplasmic space"/>
    <property type="evidence" value="ECO:0007669"/>
    <property type="project" value="UniProtKB-SubCell"/>
</dbReference>
<name>A0A3D9XRE6_PARVE</name>
<evidence type="ECO:0000256" key="1">
    <source>
        <dbReference type="ARBA" id="ARBA00004418"/>
    </source>
</evidence>
<dbReference type="NCBIfam" id="NF037995">
    <property type="entry name" value="TRAP_S1"/>
    <property type="match status" value="1"/>
</dbReference>
<evidence type="ECO:0000313" key="6">
    <source>
        <dbReference type="EMBL" id="REG46022.1"/>
    </source>
</evidence>
<dbReference type="EMBL" id="QUMX01000017">
    <property type="protein sequence ID" value="REG46022.1"/>
    <property type="molecule type" value="Genomic_DNA"/>
</dbReference>
<dbReference type="Proteomes" id="UP000256794">
    <property type="component" value="Unassembled WGS sequence"/>
</dbReference>
<feature type="signal peptide" evidence="4">
    <location>
        <begin position="1"/>
        <end position="31"/>
    </location>
</feature>
<dbReference type="Gene3D" id="3.40.190.170">
    <property type="entry name" value="Bacterial extracellular solute-binding protein, family 7"/>
    <property type="match status" value="1"/>
</dbReference>
<reference evidence="7 8" key="1">
    <citation type="submission" date="2018-08" db="EMBL/GenBank/DDBJ databases">
        <title>Genomic Encyclopedia of Archaeal and Bacterial Type Strains, Phase II (KMG-II): from individual species to whole genera.</title>
        <authorList>
            <person name="Goeker M."/>
        </authorList>
    </citation>
    <scope>NUCLEOTIDE SEQUENCE [LARGE SCALE GENOMIC DNA]</scope>
    <source>
        <strain evidence="5 8">DSM 17099</strain>
        <strain evidence="6 7">DSM 582</strain>
    </source>
</reference>
<keyword evidence="7" id="KW-1185">Reference proteome</keyword>
<dbReference type="PANTHER" id="PTHR33376:SF15">
    <property type="entry name" value="BLL6794 PROTEIN"/>
    <property type="match status" value="1"/>
</dbReference>
<comment type="caution">
    <text evidence="5">The sequence shown here is derived from an EMBL/GenBank/DDBJ whole genome shotgun (WGS) entry which is preliminary data.</text>
</comment>
<comment type="subcellular location">
    <subcellularLocation>
        <location evidence="1">Periplasm</location>
    </subcellularLocation>
</comment>
<gene>
    <name evidence="6" type="ORF">ATH84_101741</name>
    <name evidence="5" type="ORF">BDD41_1514</name>
</gene>
<evidence type="ECO:0000313" key="5">
    <source>
        <dbReference type="EMBL" id="REF73010.1"/>
    </source>
</evidence>
<organism evidence="5 8">
    <name type="scientific">Paracoccus versutus</name>
    <name type="common">Thiobacillus versutus</name>
    <dbReference type="NCBI Taxonomy" id="34007"/>
    <lineage>
        <taxon>Bacteria</taxon>
        <taxon>Pseudomonadati</taxon>
        <taxon>Pseudomonadota</taxon>
        <taxon>Alphaproteobacteria</taxon>
        <taxon>Rhodobacterales</taxon>
        <taxon>Paracoccaceae</taxon>
        <taxon>Paracoccus</taxon>
    </lineage>
</organism>
<accession>A0A3E0BWA6</accession>
<dbReference type="RefSeq" id="WP_084196916.1">
    <property type="nucleotide sequence ID" value="NZ_CP035287.1"/>
</dbReference>
<dbReference type="InterPro" id="IPR018389">
    <property type="entry name" value="DctP_fam"/>
</dbReference>
<proteinExistence type="predicted"/>
<evidence type="ECO:0000313" key="7">
    <source>
        <dbReference type="Proteomes" id="UP000256794"/>
    </source>
</evidence>
<dbReference type="GO" id="GO:0055085">
    <property type="term" value="P:transmembrane transport"/>
    <property type="evidence" value="ECO:0007669"/>
    <property type="project" value="InterPro"/>
</dbReference>
<evidence type="ECO:0000256" key="3">
    <source>
        <dbReference type="ARBA" id="ARBA00022764"/>
    </source>
</evidence>
<dbReference type="PANTHER" id="PTHR33376">
    <property type="match status" value="1"/>
</dbReference>
<dbReference type="AlphaFoldDB" id="A0A3D9XRE6"/>
<feature type="chain" id="PRO_5044592654" evidence="4">
    <location>
        <begin position="32"/>
        <end position="346"/>
    </location>
</feature>
<protein>
    <submittedName>
        <fullName evidence="5">TRAP-type C4-dicarboxylate transport system substrate-binding protein</fullName>
    </submittedName>
</protein>
<accession>A0A3D9XRE6</accession>
<dbReference type="OrthoDB" id="7822595at2"/>
<keyword evidence="3" id="KW-0574">Periplasm</keyword>